<dbReference type="PANTHER" id="PTHR34482">
    <property type="entry name" value="DNA DAMAGE-INDUCIBLE PROTEIN 1-LIKE"/>
    <property type="match status" value="1"/>
</dbReference>
<proteinExistence type="predicted"/>
<dbReference type="Proteomes" id="UP000818029">
    <property type="component" value="Chromosome D06"/>
</dbReference>
<sequence length="137" mass="15949">MPPRRVNVRASAQEDGLALERLRALGGKEFSRVKGTDPTIAKYWLEGFERILKQISCSDEEKLGCAVSLLDGEAHHWWNTVRRGTVTNRLTWNYFLEAFKRKYMGEQYMEARKRESLDLIQGDLSMTNYETKFLQLS</sequence>
<evidence type="ECO:0000313" key="2">
    <source>
        <dbReference type="Proteomes" id="UP000818029"/>
    </source>
</evidence>
<dbReference type="InterPro" id="IPR005162">
    <property type="entry name" value="Retrotrans_gag_dom"/>
</dbReference>
<evidence type="ECO:0000313" key="3">
    <source>
        <dbReference type="RefSeq" id="XP_016681385.1"/>
    </source>
</evidence>
<dbReference type="PANTHER" id="PTHR34482:SF36">
    <property type="entry name" value="RETROTRANSPOSON GAG DOMAIN-CONTAINING PROTEIN"/>
    <property type="match status" value="1"/>
</dbReference>
<organism evidence="2 3">
    <name type="scientific">Gossypium hirsutum</name>
    <name type="common">Upland cotton</name>
    <name type="synonym">Gossypium mexicanum</name>
    <dbReference type="NCBI Taxonomy" id="3635"/>
    <lineage>
        <taxon>Eukaryota</taxon>
        <taxon>Viridiplantae</taxon>
        <taxon>Streptophyta</taxon>
        <taxon>Embryophyta</taxon>
        <taxon>Tracheophyta</taxon>
        <taxon>Spermatophyta</taxon>
        <taxon>Magnoliopsida</taxon>
        <taxon>eudicotyledons</taxon>
        <taxon>Gunneridae</taxon>
        <taxon>Pentapetalae</taxon>
        <taxon>rosids</taxon>
        <taxon>malvids</taxon>
        <taxon>Malvales</taxon>
        <taxon>Malvaceae</taxon>
        <taxon>Malvoideae</taxon>
        <taxon>Gossypium</taxon>
    </lineage>
</organism>
<dbReference type="OrthoDB" id="2272416at2759"/>
<dbReference type="AlphaFoldDB" id="A0A1U8ITI9"/>
<reference evidence="2" key="1">
    <citation type="journal article" date="2020" name="Nat. Genet.">
        <title>Genomic diversifications of five Gossypium allopolyploid species and their impact on cotton improvement.</title>
        <authorList>
            <person name="Chen Z.J."/>
            <person name="Sreedasyam A."/>
            <person name="Ando A."/>
            <person name="Song Q."/>
            <person name="De Santiago L.M."/>
            <person name="Hulse-Kemp A.M."/>
            <person name="Ding M."/>
            <person name="Ye W."/>
            <person name="Kirkbride R.C."/>
            <person name="Jenkins J."/>
            <person name="Plott C."/>
            <person name="Lovell J."/>
            <person name="Lin Y.M."/>
            <person name="Vaughn R."/>
            <person name="Liu B."/>
            <person name="Simpson S."/>
            <person name="Scheffler B.E."/>
            <person name="Wen L."/>
            <person name="Saski C.A."/>
            <person name="Grover C.E."/>
            <person name="Hu G."/>
            <person name="Conover J.L."/>
            <person name="Carlson J.W."/>
            <person name="Shu S."/>
            <person name="Boston L.B."/>
            <person name="Williams M."/>
            <person name="Peterson D.G."/>
            <person name="McGee K."/>
            <person name="Jones D.C."/>
            <person name="Wendel J.F."/>
            <person name="Stelly D.M."/>
            <person name="Grimwood J."/>
            <person name="Schmutz J."/>
        </authorList>
    </citation>
    <scope>NUCLEOTIDE SEQUENCE [LARGE SCALE GENOMIC DNA]</scope>
    <source>
        <strain evidence="2">cv. TM-1</strain>
    </source>
</reference>
<dbReference type="KEGG" id="ghi:107900203"/>
<name>A0A1U8ITI9_GOSHI</name>
<dbReference type="GeneID" id="107900203"/>
<dbReference type="PaxDb" id="3635-A0A1U8ITI9"/>
<gene>
    <name evidence="3" type="primary">LOC107900203</name>
</gene>
<dbReference type="Pfam" id="PF03732">
    <property type="entry name" value="Retrotrans_gag"/>
    <property type="match status" value="1"/>
</dbReference>
<keyword evidence="2" id="KW-1185">Reference proteome</keyword>
<protein>
    <recommendedName>
        <fullName evidence="1">Retrotransposon gag domain-containing protein</fullName>
    </recommendedName>
</protein>
<evidence type="ECO:0000259" key="1">
    <source>
        <dbReference type="Pfam" id="PF03732"/>
    </source>
</evidence>
<dbReference type="SMR" id="A0A1U8ITI9"/>
<feature type="domain" description="Retrotransposon gag" evidence="1">
    <location>
        <begin position="66"/>
        <end position="136"/>
    </location>
</feature>
<reference evidence="3" key="2">
    <citation type="submission" date="2025-08" db="UniProtKB">
        <authorList>
            <consortium name="RefSeq"/>
        </authorList>
    </citation>
    <scope>IDENTIFICATION</scope>
</reference>
<accession>A0A1U8ITI9</accession>
<dbReference type="RefSeq" id="XP_016681385.1">
    <property type="nucleotide sequence ID" value="XM_016825896.1"/>
</dbReference>